<evidence type="ECO:0008006" key="3">
    <source>
        <dbReference type="Google" id="ProtNLM"/>
    </source>
</evidence>
<evidence type="ECO:0000313" key="2">
    <source>
        <dbReference type="Proteomes" id="UP000199706"/>
    </source>
</evidence>
<dbReference type="EMBL" id="FNCJ01000037">
    <property type="protein sequence ID" value="SDI83636.1"/>
    <property type="molecule type" value="Genomic_DNA"/>
</dbReference>
<dbReference type="Proteomes" id="UP000199706">
    <property type="component" value="Unassembled WGS sequence"/>
</dbReference>
<proteinExistence type="predicted"/>
<reference evidence="1 2" key="1">
    <citation type="submission" date="2016-10" db="EMBL/GenBank/DDBJ databases">
        <authorList>
            <person name="de Groot N.N."/>
        </authorList>
    </citation>
    <scope>NUCLEOTIDE SEQUENCE [LARGE SCALE GENOMIC DNA]</scope>
    <source>
        <strain evidence="1 2">LMG 2247</strain>
    </source>
</reference>
<protein>
    <recommendedName>
        <fullName evidence="3">KTSC domain-containing protein</fullName>
    </recommendedName>
</protein>
<sequence length="77" mass="8888">MERYKNLNGDSGVVFYEIGFDFIWVVFSDAARYLYTYARTGARNVDHMKQLATNGRGLNSFINTNPAVRNGYARKER</sequence>
<dbReference type="OrthoDB" id="7775479at2"/>
<evidence type="ECO:0000313" key="1">
    <source>
        <dbReference type="EMBL" id="SDI83636.1"/>
    </source>
</evidence>
<dbReference type="AlphaFoldDB" id="A0A1G8NUL0"/>
<name>A0A1G8NUL0_9BURK</name>
<organism evidence="1 2">
    <name type="scientific">Paraburkholderia phenazinium</name>
    <dbReference type="NCBI Taxonomy" id="60549"/>
    <lineage>
        <taxon>Bacteria</taxon>
        <taxon>Pseudomonadati</taxon>
        <taxon>Pseudomonadota</taxon>
        <taxon>Betaproteobacteria</taxon>
        <taxon>Burkholderiales</taxon>
        <taxon>Burkholderiaceae</taxon>
        <taxon>Paraburkholderia</taxon>
    </lineage>
</organism>
<accession>A0A1G8NUL0</accession>
<gene>
    <name evidence="1" type="ORF">SAMN05216466_13726</name>
</gene>